<reference evidence="1" key="1">
    <citation type="journal article" date="2020" name="mSystems">
        <title>Genome- and Community-Level Interaction Insights into Carbon Utilization and Element Cycling Functions of Hydrothermarchaeota in Hydrothermal Sediment.</title>
        <authorList>
            <person name="Zhou Z."/>
            <person name="Liu Y."/>
            <person name="Xu W."/>
            <person name="Pan J."/>
            <person name="Luo Z.H."/>
            <person name="Li M."/>
        </authorList>
    </citation>
    <scope>NUCLEOTIDE SEQUENCE</scope>
    <source>
        <strain evidence="1">HyVt-347</strain>
    </source>
</reference>
<protein>
    <submittedName>
        <fullName evidence="1">Uncharacterized protein</fullName>
    </submittedName>
</protein>
<comment type="caution">
    <text evidence="1">The sequence shown here is derived from an EMBL/GenBank/DDBJ whole genome shotgun (WGS) entry which is preliminary data.</text>
</comment>
<accession>A0A9C9ND21</accession>
<dbReference type="Proteomes" id="UP000885680">
    <property type="component" value="Unassembled WGS sequence"/>
</dbReference>
<evidence type="ECO:0000313" key="2">
    <source>
        <dbReference type="Proteomes" id="UP000885680"/>
    </source>
</evidence>
<sequence>MDDAPEPRRSETMINRHSFLLIAALVAAFLWPMPVLAHAPAIGEERPAFSVCNKKAADDIFAVAKERGVGATSLPAFKYERTRDCRVFGGAPVLVHAIAVSEPTYTPDNYIVYMIQVEPVEGTLPSGSWFAFHRHKAEDEI</sequence>
<organism evidence="1 2">
    <name type="scientific">Aurantimonas coralicida</name>
    <dbReference type="NCBI Taxonomy" id="182270"/>
    <lineage>
        <taxon>Bacteria</taxon>
        <taxon>Pseudomonadati</taxon>
        <taxon>Pseudomonadota</taxon>
        <taxon>Alphaproteobacteria</taxon>
        <taxon>Hyphomicrobiales</taxon>
        <taxon>Aurantimonadaceae</taxon>
        <taxon>Aurantimonas</taxon>
    </lineage>
</organism>
<name>A0A9C9ND21_9HYPH</name>
<dbReference type="AlphaFoldDB" id="A0A9C9ND21"/>
<evidence type="ECO:0000313" key="1">
    <source>
        <dbReference type="EMBL" id="HET99617.1"/>
    </source>
</evidence>
<proteinExistence type="predicted"/>
<gene>
    <name evidence="1" type="ORF">ENH89_04485</name>
</gene>
<dbReference type="EMBL" id="DRGN01000063">
    <property type="protein sequence ID" value="HET99617.1"/>
    <property type="molecule type" value="Genomic_DNA"/>
</dbReference>